<dbReference type="Proteomes" id="UP000663671">
    <property type="component" value="Chromosome 1"/>
</dbReference>
<dbReference type="Gene3D" id="3.50.50.60">
    <property type="entry name" value="FAD/NAD(P)-binding domain"/>
    <property type="match status" value="1"/>
</dbReference>
<dbReference type="InterPro" id="IPR050982">
    <property type="entry name" value="Auxin_biosynth/cation_transpt"/>
</dbReference>
<dbReference type="AlphaFoldDB" id="A0A8A1MGA9"/>
<dbReference type="GO" id="GO:0050660">
    <property type="term" value="F:flavin adenine dinucleotide binding"/>
    <property type="evidence" value="ECO:0007669"/>
    <property type="project" value="InterPro"/>
</dbReference>
<dbReference type="GO" id="GO:0050661">
    <property type="term" value="F:NADP binding"/>
    <property type="evidence" value="ECO:0007669"/>
    <property type="project" value="InterPro"/>
</dbReference>
<protein>
    <recommendedName>
        <fullName evidence="6">FAD/NAD(P)-binding domain-containing protein</fullName>
    </recommendedName>
</protein>
<keyword evidence="1" id="KW-0285">Flavoprotein</keyword>
<dbReference type="PANTHER" id="PTHR43539">
    <property type="entry name" value="FLAVIN-BINDING MONOOXYGENASE-LIKE PROTEIN (AFU_ORTHOLOGUE AFUA_4G09220)"/>
    <property type="match status" value="1"/>
</dbReference>
<evidence type="ECO:0000256" key="2">
    <source>
        <dbReference type="ARBA" id="ARBA00022827"/>
    </source>
</evidence>
<dbReference type="GO" id="GO:0004499">
    <property type="term" value="F:N,N-dimethylaniline monooxygenase activity"/>
    <property type="evidence" value="ECO:0007669"/>
    <property type="project" value="InterPro"/>
</dbReference>
<dbReference type="PANTHER" id="PTHR43539:SF78">
    <property type="entry name" value="FLAVIN-CONTAINING MONOOXYGENASE"/>
    <property type="match status" value="1"/>
</dbReference>
<dbReference type="InterPro" id="IPR020946">
    <property type="entry name" value="Flavin_mOase-like"/>
</dbReference>
<name>A0A8A1MGA9_AJECA</name>
<dbReference type="InterPro" id="IPR036188">
    <property type="entry name" value="FAD/NAD-bd_sf"/>
</dbReference>
<organism evidence="4 5">
    <name type="scientific">Ajellomyces capsulatus</name>
    <name type="common">Darling's disease fungus</name>
    <name type="synonym">Histoplasma capsulatum</name>
    <dbReference type="NCBI Taxonomy" id="5037"/>
    <lineage>
        <taxon>Eukaryota</taxon>
        <taxon>Fungi</taxon>
        <taxon>Dikarya</taxon>
        <taxon>Ascomycota</taxon>
        <taxon>Pezizomycotina</taxon>
        <taxon>Eurotiomycetes</taxon>
        <taxon>Eurotiomycetidae</taxon>
        <taxon>Onygenales</taxon>
        <taxon>Ajellomycetaceae</taxon>
        <taxon>Histoplasma</taxon>
    </lineage>
</organism>
<dbReference type="SUPFAM" id="SSF54427">
    <property type="entry name" value="NTF2-like"/>
    <property type="match status" value="1"/>
</dbReference>
<reference evidence="4" key="1">
    <citation type="submission" date="2021-01" db="EMBL/GenBank/DDBJ databases">
        <title>Chromosome-level genome assembly of a human fungal pathogen reveals clustering of transcriptionally co-regulated genes.</title>
        <authorList>
            <person name="Voorhies M."/>
            <person name="Cohen S."/>
            <person name="Shea T.P."/>
            <person name="Petrus S."/>
            <person name="Munoz J.F."/>
            <person name="Poplawski S."/>
            <person name="Goldman W.E."/>
            <person name="Michael T."/>
            <person name="Cuomo C.A."/>
            <person name="Sil A."/>
            <person name="Beyhan S."/>
        </authorList>
    </citation>
    <scope>NUCLEOTIDE SEQUENCE</scope>
    <source>
        <strain evidence="4">WU24</strain>
    </source>
</reference>
<evidence type="ECO:0000256" key="1">
    <source>
        <dbReference type="ARBA" id="ARBA00022630"/>
    </source>
</evidence>
<evidence type="ECO:0008006" key="6">
    <source>
        <dbReference type="Google" id="ProtNLM"/>
    </source>
</evidence>
<evidence type="ECO:0000256" key="3">
    <source>
        <dbReference type="ARBA" id="ARBA00023002"/>
    </source>
</evidence>
<dbReference type="OrthoDB" id="66881at2759"/>
<dbReference type="InterPro" id="IPR032710">
    <property type="entry name" value="NTF2-like_dom_sf"/>
</dbReference>
<dbReference type="SUPFAM" id="SSF51905">
    <property type="entry name" value="FAD/NAD(P)-binding domain"/>
    <property type="match status" value="2"/>
</dbReference>
<evidence type="ECO:0000313" key="4">
    <source>
        <dbReference type="EMBL" id="QSS65001.1"/>
    </source>
</evidence>
<dbReference type="EMBL" id="CP069114">
    <property type="protein sequence ID" value="QSS65001.1"/>
    <property type="molecule type" value="Genomic_DNA"/>
</dbReference>
<keyword evidence="3" id="KW-0560">Oxidoreductase</keyword>
<sequence>MATKYEKRVRAPVAELPSYIPTVPVLENEQSLNAAGESQTFLHSFSRAVGKQDWEAFGNLFCNGCFWKDSLTLTFDKRTLSGRDKIVAAWKTLSETRKPTVFTSKQEYGLGIEPKFERLSPTLASLDVPFCFTTDNPKSNNIGLVKLIPEGGQWKIWVLSTDVVSLTEHPFETLPRKTPSSVPASQRGKAQAQGLPHLQGVLDVVVIGASCSGLANTIMLDSIGVNVAAFETYPVACGNWSGNGKDYVTIHHNKLMVGLPGFPIPEDYPEYLPGRDFTRYVSSAVEALKLPLFCGVKVVRNNWDETAGLWKVVIQDVETKEEETVEAKNIVISTGFLISPESPSFPNLSDRNLFQGVVQHAAEYSTAEQYVGKDVVIVGSGNSAHDIARNLVHGHAKSVTMLQRSPTILTSHEAIKPIIEARYQGNMPVATADFLQQSLPTGIARDVSRGIISMVMKSQPDLLARLESKGYMPKNDACMVTLVYEHRGHATYMDQLRTFDLVFEDKIKIARGDARKFVPDGIVAFDKDQGKEVVLKADGVVLATGYRDVDLPDRYAQTGFLDSKSAAMIENVSEAGVDVEGELPGYFTHSGHPHLYFGGYAIINNRWVSRLTAIQVMADIAGKFPSRYARE</sequence>
<dbReference type="Pfam" id="PF00743">
    <property type="entry name" value="FMO-like"/>
    <property type="match status" value="1"/>
</dbReference>
<evidence type="ECO:0000313" key="5">
    <source>
        <dbReference type="Proteomes" id="UP000663671"/>
    </source>
</evidence>
<accession>A0A8A1MGA9</accession>
<gene>
    <name evidence="4" type="ORF">I7I51_02079</name>
</gene>
<keyword evidence="2" id="KW-0274">FAD</keyword>
<proteinExistence type="predicted"/>
<dbReference type="VEuPathDB" id="FungiDB:I7I51_02079"/>